<dbReference type="EMBL" id="QGNW01000008">
    <property type="protein sequence ID" value="RVX19693.1"/>
    <property type="molecule type" value="Genomic_DNA"/>
</dbReference>
<keyword evidence="1" id="KW-0812">Transmembrane</keyword>
<sequence>METKSMEYQKQVEEVWRMTERLHHENKSPSCLSEHGHLSSLNNHQASIKVGHYEAGTLSNNPCNLVSCKPPVMEVASHAYSLGSLMVDWLDQVKKLVQVWHLAQYVHETHKTALTEEYVFTLERMIPIAKSISFIETDLLRTSYPHEDTLVLKLNVANIDVCQILINQVSWVTLLHVSTNRQMYLTLAALEHLGRSLTRFNSSTVVSLGYVILLVIVGSIIMIIHFSVLEDPSPSNAILRRAWIHKIKAILSTYY</sequence>
<dbReference type="PANTHER" id="PTHR33240:SF15">
    <property type="entry name" value="GAG-PRO-LIKE PROTEIN"/>
    <property type="match status" value="1"/>
</dbReference>
<keyword evidence="1" id="KW-0472">Membrane</keyword>
<feature type="transmembrane region" description="Helical" evidence="1">
    <location>
        <begin position="205"/>
        <end position="226"/>
    </location>
</feature>
<evidence type="ECO:0000256" key="1">
    <source>
        <dbReference type="SAM" id="Phobius"/>
    </source>
</evidence>
<dbReference type="PANTHER" id="PTHR33240">
    <property type="entry name" value="OS08G0508500 PROTEIN"/>
    <property type="match status" value="1"/>
</dbReference>
<keyword evidence="1" id="KW-1133">Transmembrane helix</keyword>
<comment type="caution">
    <text evidence="2">The sequence shown here is derived from an EMBL/GenBank/DDBJ whole genome shotgun (WGS) entry which is preliminary data.</text>
</comment>
<accession>A0A438KEQ0</accession>
<dbReference type="Proteomes" id="UP000288805">
    <property type="component" value="Unassembled WGS sequence"/>
</dbReference>
<protein>
    <submittedName>
        <fullName evidence="2">Uncharacterized protein</fullName>
    </submittedName>
</protein>
<proteinExistence type="predicted"/>
<dbReference type="AlphaFoldDB" id="A0A438KEQ0"/>
<evidence type="ECO:0000313" key="3">
    <source>
        <dbReference type="Proteomes" id="UP000288805"/>
    </source>
</evidence>
<gene>
    <name evidence="2" type="ORF">CK203_005329</name>
</gene>
<organism evidence="2 3">
    <name type="scientific">Vitis vinifera</name>
    <name type="common">Grape</name>
    <dbReference type="NCBI Taxonomy" id="29760"/>
    <lineage>
        <taxon>Eukaryota</taxon>
        <taxon>Viridiplantae</taxon>
        <taxon>Streptophyta</taxon>
        <taxon>Embryophyta</taxon>
        <taxon>Tracheophyta</taxon>
        <taxon>Spermatophyta</taxon>
        <taxon>Magnoliopsida</taxon>
        <taxon>eudicotyledons</taxon>
        <taxon>Gunneridae</taxon>
        <taxon>Pentapetalae</taxon>
        <taxon>rosids</taxon>
        <taxon>Vitales</taxon>
        <taxon>Vitaceae</taxon>
        <taxon>Viteae</taxon>
        <taxon>Vitis</taxon>
    </lineage>
</organism>
<name>A0A438KEQ0_VITVI</name>
<evidence type="ECO:0000313" key="2">
    <source>
        <dbReference type="EMBL" id="RVX19693.1"/>
    </source>
</evidence>
<reference evidence="2 3" key="1">
    <citation type="journal article" date="2018" name="PLoS Genet.">
        <title>Population sequencing reveals clonal diversity and ancestral inbreeding in the grapevine cultivar Chardonnay.</title>
        <authorList>
            <person name="Roach M.J."/>
            <person name="Johnson D.L."/>
            <person name="Bohlmann J."/>
            <person name="van Vuuren H.J."/>
            <person name="Jones S.J."/>
            <person name="Pretorius I.S."/>
            <person name="Schmidt S.A."/>
            <person name="Borneman A.R."/>
        </authorList>
    </citation>
    <scope>NUCLEOTIDE SEQUENCE [LARGE SCALE GENOMIC DNA]</scope>
    <source>
        <strain evidence="3">cv. Chardonnay</strain>
        <tissue evidence="2">Leaf</tissue>
    </source>
</reference>